<feature type="transmembrane region" description="Helical" evidence="1">
    <location>
        <begin position="69"/>
        <end position="91"/>
    </location>
</feature>
<evidence type="ECO:0000313" key="2">
    <source>
        <dbReference type="EMBL" id="MBR8535165.1"/>
    </source>
</evidence>
<keyword evidence="1" id="KW-1133">Transmembrane helix</keyword>
<keyword evidence="1" id="KW-0812">Transmembrane</keyword>
<gene>
    <name evidence="2" type="ORF">KDU71_06315</name>
</gene>
<evidence type="ECO:0000256" key="1">
    <source>
        <dbReference type="SAM" id="Phobius"/>
    </source>
</evidence>
<keyword evidence="3" id="KW-1185">Reference proteome</keyword>
<dbReference type="AlphaFoldDB" id="A0A941F3L6"/>
<reference evidence="2" key="2">
    <citation type="submission" date="2021-04" db="EMBL/GenBank/DDBJ databases">
        <authorList>
            <person name="Zhang T."/>
            <person name="Zhang Y."/>
            <person name="Lu D."/>
            <person name="Zuo D."/>
            <person name="Du Z."/>
        </authorList>
    </citation>
    <scope>NUCLEOTIDE SEQUENCE</scope>
    <source>
        <strain evidence="2">JR1</strain>
    </source>
</reference>
<accession>A0A941F3L6</accession>
<dbReference type="Proteomes" id="UP000679220">
    <property type="component" value="Unassembled WGS sequence"/>
</dbReference>
<keyword evidence="1" id="KW-0472">Membrane</keyword>
<evidence type="ECO:0000313" key="3">
    <source>
        <dbReference type="Proteomes" id="UP000679220"/>
    </source>
</evidence>
<proteinExistence type="predicted"/>
<organism evidence="2 3">
    <name type="scientific">Carboxylicivirga sediminis</name>
    <dbReference type="NCBI Taxonomy" id="2006564"/>
    <lineage>
        <taxon>Bacteria</taxon>
        <taxon>Pseudomonadati</taxon>
        <taxon>Bacteroidota</taxon>
        <taxon>Bacteroidia</taxon>
        <taxon>Marinilabiliales</taxon>
        <taxon>Marinilabiliaceae</taxon>
        <taxon>Carboxylicivirga</taxon>
    </lineage>
</organism>
<reference evidence="2" key="1">
    <citation type="journal article" date="2018" name="Int. J. Syst. Evol. Microbiol.">
        <title>Carboxylicivirga sediminis sp. nov., isolated from coastal sediment.</title>
        <authorList>
            <person name="Wang F.Q."/>
            <person name="Ren L.H."/>
            <person name="Zou R.J."/>
            <person name="Sun Y.Z."/>
            <person name="Liu X.J."/>
            <person name="Jiang F."/>
            <person name="Liu L.J."/>
        </authorList>
    </citation>
    <scope>NUCLEOTIDE SEQUENCE</scope>
    <source>
        <strain evidence="2">JR1</strain>
    </source>
</reference>
<feature type="transmembrane region" description="Helical" evidence="1">
    <location>
        <begin position="112"/>
        <end position="130"/>
    </location>
</feature>
<dbReference type="EMBL" id="JAGTAR010000007">
    <property type="protein sequence ID" value="MBR8535165.1"/>
    <property type="molecule type" value="Genomic_DNA"/>
</dbReference>
<name>A0A941F3L6_9BACT</name>
<dbReference type="RefSeq" id="WP_212189072.1">
    <property type="nucleotide sequence ID" value="NZ_JAGTAR010000007.1"/>
</dbReference>
<protein>
    <submittedName>
        <fullName evidence="2">Uncharacterized protein</fullName>
    </submittedName>
</protein>
<comment type="caution">
    <text evidence="2">The sequence shown here is derived from an EMBL/GenBank/DDBJ whole genome shotgun (WGS) entry which is preliminary data.</text>
</comment>
<feature type="transmembrane region" description="Helical" evidence="1">
    <location>
        <begin position="30"/>
        <end position="49"/>
    </location>
</feature>
<sequence>MKNLYYQIWVDAIENSKGFKNKEPNWKSNVFFLLTVAGALNFFVVLLWLEYFNIDTHKYLLTFKSNNILSSAIGGFLNFGLPFAIVNYYAILHKNRYLKLIEEYSSSHKGKLALLYILGSIFLVLVTVLITP</sequence>